<dbReference type="EMBL" id="JAEKJA010000046">
    <property type="protein sequence ID" value="MBJ3778865.1"/>
    <property type="molecule type" value="Genomic_DNA"/>
</dbReference>
<dbReference type="InterPro" id="IPR015421">
    <property type="entry name" value="PyrdxlP-dep_Trfase_major"/>
</dbReference>
<name>A0A934IU98_9HYPH</name>
<comment type="caution">
    <text evidence="6">The sequence shown here is derived from an EMBL/GenBank/DDBJ whole genome shotgun (WGS) entry which is preliminary data.</text>
</comment>
<gene>
    <name evidence="6" type="ORF">JCR33_24420</name>
</gene>
<dbReference type="Proteomes" id="UP000609531">
    <property type="component" value="Unassembled WGS sequence"/>
</dbReference>
<dbReference type="SUPFAM" id="SSF53383">
    <property type="entry name" value="PLP-dependent transferases"/>
    <property type="match status" value="1"/>
</dbReference>
<evidence type="ECO:0000313" key="6">
    <source>
        <dbReference type="EMBL" id="MBJ3778865.1"/>
    </source>
</evidence>
<dbReference type="InterPro" id="IPR015422">
    <property type="entry name" value="PyrdxlP-dep_Trfase_small"/>
</dbReference>
<evidence type="ECO:0000256" key="2">
    <source>
        <dbReference type="ARBA" id="ARBA00022898"/>
    </source>
</evidence>
<dbReference type="AlphaFoldDB" id="A0A934IU98"/>
<comment type="cofactor">
    <cofactor evidence="1 4">
        <name>pyridoxal 5'-phosphate</name>
        <dbReference type="ChEBI" id="CHEBI:597326"/>
    </cofactor>
</comment>
<evidence type="ECO:0000259" key="5">
    <source>
        <dbReference type="Pfam" id="PF00266"/>
    </source>
</evidence>
<keyword evidence="6" id="KW-0032">Aminotransferase</keyword>
<evidence type="ECO:0000256" key="1">
    <source>
        <dbReference type="ARBA" id="ARBA00001933"/>
    </source>
</evidence>
<keyword evidence="7" id="KW-1185">Reference proteome</keyword>
<dbReference type="GO" id="GO:0008483">
    <property type="term" value="F:transaminase activity"/>
    <property type="evidence" value="ECO:0007669"/>
    <property type="project" value="UniProtKB-KW"/>
</dbReference>
<dbReference type="Pfam" id="PF00266">
    <property type="entry name" value="Aminotran_5"/>
    <property type="match status" value="1"/>
</dbReference>
<accession>A0A934IU98</accession>
<feature type="domain" description="Aminotransferase class V" evidence="5">
    <location>
        <begin position="88"/>
        <end position="437"/>
    </location>
</feature>
<evidence type="ECO:0000256" key="4">
    <source>
        <dbReference type="RuleBase" id="RU004504"/>
    </source>
</evidence>
<dbReference type="InterPro" id="IPR000192">
    <property type="entry name" value="Aminotrans_V_dom"/>
</dbReference>
<sequence length="446" mass="48667">MRAAHERLPKLRPLCLFHMHERALSICRSIVRFLASPRQIASLGGNVSKTAMPNAPITAAVFSAADPADRVTPETVGEAFPIKTRRCYLNNASIGPMPNPVFGATQGFLEDVRDNGRNNYPLWCIEADTAIKDRIARLIGASRSEIAFIKNTTEGLVIVANGIDWREGDNVVIPDIEYPSNVYCWMHLAKRGVSVRWVKSENGRVPVDALAAAMDSRTRLVSISAVQFSNGFRHDLAATSELCKAHGALLNVDAIQWVGVLQLDLADLGIDFLSVGGQKWLLAPIGTGLFYCSARALDRLDPPNVGYHTVDKGEAHLDYALDYRPDAGRFEEALVNFPGIWGLDAAVRMQLALGPAWIESHIAGLVQRAADGLKRKGWTILSSERDGERSGILSFTHHALDVEAEAGRLREAGVDLAVRAGALRISPSYYNDAAEIDRLVETLPTA</sequence>
<evidence type="ECO:0000256" key="3">
    <source>
        <dbReference type="RuleBase" id="RU004075"/>
    </source>
</evidence>
<dbReference type="InterPro" id="IPR015424">
    <property type="entry name" value="PyrdxlP-dep_Trfase"/>
</dbReference>
<comment type="similarity">
    <text evidence="3">Belongs to the class-V pyridoxal-phosphate-dependent aminotransferase family.</text>
</comment>
<dbReference type="PANTHER" id="PTHR43586:SF15">
    <property type="entry name" value="BLR3095 PROTEIN"/>
    <property type="match status" value="1"/>
</dbReference>
<organism evidence="6 7">
    <name type="scientific">Acuticoccus mangrovi</name>
    <dbReference type="NCBI Taxonomy" id="2796142"/>
    <lineage>
        <taxon>Bacteria</taxon>
        <taxon>Pseudomonadati</taxon>
        <taxon>Pseudomonadota</taxon>
        <taxon>Alphaproteobacteria</taxon>
        <taxon>Hyphomicrobiales</taxon>
        <taxon>Amorphaceae</taxon>
        <taxon>Acuticoccus</taxon>
    </lineage>
</organism>
<protein>
    <submittedName>
        <fullName evidence="6">Aminotransferase class V-fold PLP-dependent enzyme</fullName>
    </submittedName>
</protein>
<proteinExistence type="inferred from homology"/>
<dbReference type="Gene3D" id="3.40.640.10">
    <property type="entry name" value="Type I PLP-dependent aspartate aminotransferase-like (Major domain)"/>
    <property type="match status" value="1"/>
</dbReference>
<dbReference type="PROSITE" id="PS00595">
    <property type="entry name" value="AA_TRANSFER_CLASS_5"/>
    <property type="match status" value="1"/>
</dbReference>
<keyword evidence="6" id="KW-0808">Transferase</keyword>
<keyword evidence="2" id="KW-0663">Pyridoxal phosphate</keyword>
<dbReference type="RefSeq" id="WP_198884766.1">
    <property type="nucleotide sequence ID" value="NZ_JAEKJA010000046.1"/>
</dbReference>
<dbReference type="InterPro" id="IPR020578">
    <property type="entry name" value="Aminotrans_V_PyrdxlP_BS"/>
</dbReference>
<dbReference type="PANTHER" id="PTHR43586">
    <property type="entry name" value="CYSTEINE DESULFURASE"/>
    <property type="match status" value="1"/>
</dbReference>
<reference evidence="6" key="1">
    <citation type="submission" date="2020-12" db="EMBL/GenBank/DDBJ databases">
        <title>Bacterial taxonomy.</title>
        <authorList>
            <person name="Pan X."/>
        </authorList>
    </citation>
    <scope>NUCLEOTIDE SEQUENCE</scope>
    <source>
        <strain evidence="6">B2012</strain>
    </source>
</reference>
<evidence type="ECO:0000313" key="7">
    <source>
        <dbReference type="Proteomes" id="UP000609531"/>
    </source>
</evidence>
<dbReference type="Gene3D" id="3.90.1150.10">
    <property type="entry name" value="Aspartate Aminotransferase, domain 1"/>
    <property type="match status" value="1"/>
</dbReference>